<organism evidence="8 9">
    <name type="scientific">Fibrisoma montanum</name>
    <dbReference type="NCBI Taxonomy" id="2305895"/>
    <lineage>
        <taxon>Bacteria</taxon>
        <taxon>Pseudomonadati</taxon>
        <taxon>Bacteroidota</taxon>
        <taxon>Cytophagia</taxon>
        <taxon>Cytophagales</taxon>
        <taxon>Spirosomataceae</taxon>
        <taxon>Fibrisoma</taxon>
    </lineage>
</organism>
<keyword evidence="4 5" id="KW-0413">Isomerase</keyword>
<evidence type="ECO:0000313" key="8">
    <source>
        <dbReference type="EMBL" id="RIV27411.1"/>
    </source>
</evidence>
<evidence type="ECO:0000256" key="4">
    <source>
        <dbReference type="ARBA" id="ARBA00023235"/>
    </source>
</evidence>
<dbReference type="PANTHER" id="PTHR43811:SF19">
    <property type="entry name" value="39 KDA FK506-BINDING NUCLEAR PROTEIN"/>
    <property type="match status" value="1"/>
</dbReference>
<evidence type="ECO:0000256" key="6">
    <source>
        <dbReference type="RuleBase" id="RU003915"/>
    </source>
</evidence>
<dbReference type="PROSITE" id="PS51257">
    <property type="entry name" value="PROKAR_LIPOPROTEIN"/>
    <property type="match status" value="1"/>
</dbReference>
<accession>A0A418MJA2</accession>
<dbReference type="Gene3D" id="3.10.50.40">
    <property type="match status" value="2"/>
</dbReference>
<dbReference type="OrthoDB" id="979394at2"/>
<evidence type="ECO:0000256" key="5">
    <source>
        <dbReference type="PROSITE-ProRule" id="PRU00277"/>
    </source>
</evidence>
<evidence type="ECO:0000256" key="1">
    <source>
        <dbReference type="ARBA" id="ARBA00000971"/>
    </source>
</evidence>
<gene>
    <name evidence="8" type="ORF">DYU11_03645</name>
</gene>
<reference evidence="8 9" key="1">
    <citation type="submission" date="2018-08" db="EMBL/GenBank/DDBJ databases">
        <title>Fibrisoma montanum sp. nov., isolated from Danxia mountain soil.</title>
        <authorList>
            <person name="Huang Y."/>
        </authorList>
    </citation>
    <scope>NUCLEOTIDE SEQUENCE [LARGE SCALE GENOMIC DNA]</scope>
    <source>
        <strain evidence="8 9">HYT19</strain>
    </source>
</reference>
<dbReference type="Pfam" id="PF00254">
    <property type="entry name" value="FKBP_C"/>
    <property type="match status" value="2"/>
</dbReference>
<comment type="similarity">
    <text evidence="2 6">Belongs to the FKBP-type PPIase family.</text>
</comment>
<keyword evidence="3 5" id="KW-0697">Rotamase</keyword>
<comment type="catalytic activity">
    <reaction evidence="1 5 6">
        <text>[protein]-peptidylproline (omega=180) = [protein]-peptidylproline (omega=0)</text>
        <dbReference type="Rhea" id="RHEA:16237"/>
        <dbReference type="Rhea" id="RHEA-COMP:10747"/>
        <dbReference type="Rhea" id="RHEA-COMP:10748"/>
        <dbReference type="ChEBI" id="CHEBI:83833"/>
        <dbReference type="ChEBI" id="CHEBI:83834"/>
        <dbReference type="EC" id="5.2.1.8"/>
    </reaction>
</comment>
<sequence>MRLNSLQTLSVLFLGSSILVSSCQQPGEALIDRKQRENEAEIQQYLTQNNLNAEKTAEGIYFVKTKTVPNGQEPKVGDQVKYHYIARRLDNVIVDSTDIAANNPRTVALAGANTVGITLGLYAGVLKLRAGEEATLLVPSAQDGNREGTLLLPQYAPVRYDLRIVSVRTEEQRIEEYISTNKINVTQKTDDGLRVAVTQSRPDSVQVTTGKTVFVNYTGKRPDGTVFDSRSDGSFSFQVGTRAVVPGFENGVTKLRVGEKATLIFPSALGYGATGSFDQTTNTYRILPYTPLIFEITVVRIQ</sequence>
<evidence type="ECO:0000256" key="3">
    <source>
        <dbReference type="ARBA" id="ARBA00023110"/>
    </source>
</evidence>
<proteinExistence type="inferred from homology"/>
<keyword evidence="9" id="KW-1185">Reference proteome</keyword>
<feature type="domain" description="PPIase FKBP-type" evidence="7">
    <location>
        <begin position="210"/>
        <end position="302"/>
    </location>
</feature>
<dbReference type="PROSITE" id="PS50059">
    <property type="entry name" value="FKBP_PPIASE"/>
    <property type="match status" value="2"/>
</dbReference>
<dbReference type="InterPro" id="IPR001179">
    <property type="entry name" value="PPIase_FKBP_dom"/>
</dbReference>
<dbReference type="InterPro" id="IPR046357">
    <property type="entry name" value="PPIase_dom_sf"/>
</dbReference>
<feature type="domain" description="PPIase FKBP-type" evidence="7">
    <location>
        <begin position="77"/>
        <end position="168"/>
    </location>
</feature>
<protein>
    <recommendedName>
        <fullName evidence="6">Peptidyl-prolyl cis-trans isomerase</fullName>
        <ecNumber evidence="6">5.2.1.8</ecNumber>
    </recommendedName>
</protein>
<dbReference type="Proteomes" id="UP000283523">
    <property type="component" value="Unassembled WGS sequence"/>
</dbReference>
<evidence type="ECO:0000259" key="7">
    <source>
        <dbReference type="PROSITE" id="PS50059"/>
    </source>
</evidence>
<dbReference type="EC" id="5.2.1.8" evidence="6"/>
<evidence type="ECO:0000313" key="9">
    <source>
        <dbReference type="Proteomes" id="UP000283523"/>
    </source>
</evidence>
<comment type="caution">
    <text evidence="8">The sequence shown here is derived from an EMBL/GenBank/DDBJ whole genome shotgun (WGS) entry which is preliminary data.</text>
</comment>
<dbReference type="RefSeq" id="WP_119666262.1">
    <property type="nucleotide sequence ID" value="NZ_QXED01000001.1"/>
</dbReference>
<dbReference type="AlphaFoldDB" id="A0A418MJA2"/>
<name>A0A418MJA2_9BACT</name>
<dbReference type="SUPFAM" id="SSF54534">
    <property type="entry name" value="FKBP-like"/>
    <property type="match status" value="2"/>
</dbReference>
<evidence type="ECO:0000256" key="2">
    <source>
        <dbReference type="ARBA" id="ARBA00006577"/>
    </source>
</evidence>
<dbReference type="PANTHER" id="PTHR43811">
    <property type="entry name" value="FKBP-TYPE PEPTIDYL-PROLYL CIS-TRANS ISOMERASE FKPA"/>
    <property type="match status" value="1"/>
</dbReference>
<dbReference type="GO" id="GO:0003755">
    <property type="term" value="F:peptidyl-prolyl cis-trans isomerase activity"/>
    <property type="evidence" value="ECO:0007669"/>
    <property type="project" value="UniProtKB-UniRule"/>
</dbReference>
<dbReference type="EMBL" id="QXED01000001">
    <property type="protein sequence ID" value="RIV27411.1"/>
    <property type="molecule type" value="Genomic_DNA"/>
</dbReference>